<reference evidence="1" key="1">
    <citation type="submission" date="2022-05" db="EMBL/GenBank/DDBJ databases">
        <title>Chromosome-level genome of Chaenocephalus aceratus.</title>
        <authorList>
            <person name="Park H."/>
        </authorList>
    </citation>
    <scope>NUCLEOTIDE SEQUENCE</scope>
    <source>
        <strain evidence="1">KU_202001</strain>
    </source>
</reference>
<name>A0ACB9Y1H0_CHAAC</name>
<feature type="non-terminal residue" evidence="1">
    <location>
        <position position="1"/>
    </location>
</feature>
<accession>A0ACB9Y1H0</accession>
<organism evidence="1 2">
    <name type="scientific">Chaenocephalus aceratus</name>
    <name type="common">Blackfin icefish</name>
    <name type="synonym">Chaenichthys aceratus</name>
    <dbReference type="NCBI Taxonomy" id="36190"/>
    <lineage>
        <taxon>Eukaryota</taxon>
        <taxon>Metazoa</taxon>
        <taxon>Chordata</taxon>
        <taxon>Craniata</taxon>
        <taxon>Vertebrata</taxon>
        <taxon>Euteleostomi</taxon>
        <taxon>Actinopterygii</taxon>
        <taxon>Neopterygii</taxon>
        <taxon>Teleostei</taxon>
        <taxon>Neoteleostei</taxon>
        <taxon>Acanthomorphata</taxon>
        <taxon>Eupercaria</taxon>
        <taxon>Perciformes</taxon>
        <taxon>Notothenioidei</taxon>
        <taxon>Channichthyidae</taxon>
        <taxon>Chaenocephalus</taxon>
    </lineage>
</organism>
<keyword evidence="2" id="KW-1185">Reference proteome</keyword>
<sequence length="118" mass="12993">RPPDASCGQSSRPRAHHIPERMVQYWRGWPPHLPPPAPSGCLNSHHPTLGPGEKLLLLKAPPPYTCLNSTPNECLVGGDMLKQGERHLIALKCCSDICFEDVGAGWWWEVHAGRGMAL</sequence>
<gene>
    <name evidence="1" type="ORF">KUCAC02_016217</name>
</gene>
<dbReference type="EMBL" id="CM043785">
    <property type="protein sequence ID" value="KAI4833309.1"/>
    <property type="molecule type" value="Genomic_DNA"/>
</dbReference>
<dbReference type="Proteomes" id="UP001057452">
    <property type="component" value="Chromosome 1"/>
</dbReference>
<protein>
    <submittedName>
        <fullName evidence="1">Uncharacterized protein</fullName>
    </submittedName>
</protein>
<proteinExistence type="predicted"/>
<feature type="non-terminal residue" evidence="1">
    <location>
        <position position="118"/>
    </location>
</feature>
<evidence type="ECO:0000313" key="1">
    <source>
        <dbReference type="EMBL" id="KAI4833309.1"/>
    </source>
</evidence>
<comment type="caution">
    <text evidence="1">The sequence shown here is derived from an EMBL/GenBank/DDBJ whole genome shotgun (WGS) entry which is preliminary data.</text>
</comment>
<evidence type="ECO:0000313" key="2">
    <source>
        <dbReference type="Proteomes" id="UP001057452"/>
    </source>
</evidence>